<dbReference type="Gene3D" id="3.30.530.20">
    <property type="match status" value="1"/>
</dbReference>
<dbReference type="EMBL" id="RQER01000011">
    <property type="protein sequence ID" value="TGJ98183.1"/>
    <property type="molecule type" value="Genomic_DNA"/>
</dbReference>
<dbReference type="RefSeq" id="WP_135641834.1">
    <property type="nucleotide sequence ID" value="NZ_RQER01000011.1"/>
</dbReference>
<sequence>MKTVTDIKFVYSTYISSSPEKVWEALTSAEFSKKYWFGRAIEGEWKEGGAVRFIDPEGRPEIVGTILKCEKPLLLSYTWAISPDHPFLEKVKDRLEEENAPTKVSFILKKMKQGLTKLTILHEDLLPKDIVEDSDTFFGLNNGWPAILSSLKSLLETGKAIEYDLSE</sequence>
<proteinExistence type="inferred from homology"/>
<reference evidence="5 6" key="2">
    <citation type="journal article" date="2019" name="PLoS Negl. Trop. Dis.">
        <title>Revisiting the worldwide diversity of Leptospira species in the environment.</title>
        <authorList>
            <person name="Vincent A.T."/>
            <person name="Schiettekatte O."/>
            <person name="Bourhy P."/>
            <person name="Veyrier F.J."/>
            <person name="Picardeau M."/>
        </authorList>
    </citation>
    <scope>NUCLEOTIDE SEQUENCE [LARGE SCALE GENOMIC DNA]</scope>
    <source>
        <strain evidence="5">201702690</strain>
        <strain evidence="3 6">SSW18</strain>
    </source>
</reference>
<keyword evidence="5" id="KW-1185">Reference proteome</keyword>
<evidence type="ECO:0000256" key="1">
    <source>
        <dbReference type="ARBA" id="ARBA00006817"/>
    </source>
</evidence>
<dbReference type="CDD" id="cd08893">
    <property type="entry name" value="SRPBCC_CalC_Aha1-like_GntR-HTH"/>
    <property type="match status" value="1"/>
</dbReference>
<dbReference type="InterPro" id="IPR013538">
    <property type="entry name" value="ASHA1/2-like_C"/>
</dbReference>
<evidence type="ECO:0000313" key="4">
    <source>
        <dbReference type="EMBL" id="TGL43097.1"/>
    </source>
</evidence>
<comment type="similarity">
    <text evidence="1">Belongs to the AHA1 family.</text>
</comment>
<dbReference type="Proteomes" id="UP000297273">
    <property type="component" value="Unassembled WGS sequence"/>
</dbReference>
<comment type="caution">
    <text evidence="3">The sequence shown here is derived from an EMBL/GenBank/DDBJ whole genome shotgun (WGS) entry which is preliminary data.</text>
</comment>
<dbReference type="SUPFAM" id="SSF55961">
    <property type="entry name" value="Bet v1-like"/>
    <property type="match status" value="1"/>
</dbReference>
<dbReference type="Proteomes" id="UP000297946">
    <property type="component" value="Unassembled WGS sequence"/>
</dbReference>
<reference evidence="4" key="1">
    <citation type="submission" date="2018-10" db="EMBL/GenBank/DDBJ databases">
        <authorList>
            <person name="Vincent A.T."/>
            <person name="Schiettekatte O."/>
            <person name="Bourhy P."/>
            <person name="Veyrier F.J."/>
            <person name="Picardeau M."/>
        </authorList>
    </citation>
    <scope>NUCLEOTIDE SEQUENCE</scope>
    <source>
        <strain evidence="4">201702690</strain>
    </source>
</reference>
<dbReference type="OrthoDB" id="9800600at2"/>
<protein>
    <recommendedName>
        <fullName evidence="2">Activator of Hsp90 ATPase homologue 1/2-like C-terminal domain-containing protein</fullName>
    </recommendedName>
</protein>
<dbReference type="EMBL" id="RQGC01000001">
    <property type="protein sequence ID" value="TGL43097.1"/>
    <property type="molecule type" value="Genomic_DNA"/>
</dbReference>
<feature type="domain" description="Activator of Hsp90 ATPase homologue 1/2-like C-terminal" evidence="2">
    <location>
        <begin position="18"/>
        <end position="156"/>
    </location>
</feature>
<organism evidence="3 6">
    <name type="scientific">Leptospira langatensis</name>
    <dbReference type="NCBI Taxonomy" id="2484983"/>
    <lineage>
        <taxon>Bacteria</taxon>
        <taxon>Pseudomonadati</taxon>
        <taxon>Spirochaetota</taxon>
        <taxon>Spirochaetia</taxon>
        <taxon>Leptospirales</taxon>
        <taxon>Leptospiraceae</taxon>
        <taxon>Leptospira</taxon>
    </lineage>
</organism>
<evidence type="ECO:0000259" key="2">
    <source>
        <dbReference type="Pfam" id="PF08327"/>
    </source>
</evidence>
<name>A0A5F1ZYN0_9LEPT</name>
<accession>A0A5F1ZYN0</accession>
<evidence type="ECO:0000313" key="5">
    <source>
        <dbReference type="Proteomes" id="UP000297273"/>
    </source>
</evidence>
<evidence type="ECO:0000313" key="6">
    <source>
        <dbReference type="Proteomes" id="UP000297946"/>
    </source>
</evidence>
<dbReference type="AlphaFoldDB" id="A0A5F1ZYN0"/>
<gene>
    <name evidence="3" type="ORF">EHO57_16290</name>
    <name evidence="4" type="ORF">EHQ53_00145</name>
</gene>
<dbReference type="Pfam" id="PF08327">
    <property type="entry name" value="AHSA1"/>
    <property type="match status" value="1"/>
</dbReference>
<dbReference type="InterPro" id="IPR023393">
    <property type="entry name" value="START-like_dom_sf"/>
</dbReference>
<evidence type="ECO:0000313" key="3">
    <source>
        <dbReference type="EMBL" id="TGJ98183.1"/>
    </source>
</evidence>